<sequence>MPAVQDSIECARIAALAADKVKAEDIVAFDVTEPLAITDIFLLATGNNERQVLAIAEEIEKELHIQRQRDARTREGLEDAQWVLLDYGDFVIHVMHKDAREYYSLERLWSDCPKIDLQLPEAGSPSDAAENAENAAKAENRESRESGSTVDSLEDVTAPVPQER</sequence>
<keyword evidence="2" id="KW-0678">Repressor</keyword>
<dbReference type="NCBIfam" id="TIGR00090">
    <property type="entry name" value="rsfS_iojap_ybeB"/>
    <property type="match status" value="1"/>
</dbReference>
<accession>A0A971D130</accession>
<comment type="subcellular location">
    <subcellularLocation>
        <location evidence="2">Cytoplasm</location>
    </subcellularLocation>
</comment>
<dbReference type="EMBL" id="JAAXZR010000028">
    <property type="protein sequence ID" value="NLT80492.1"/>
    <property type="molecule type" value="Genomic_DNA"/>
</dbReference>
<protein>
    <recommendedName>
        <fullName evidence="2">Ribosomal silencing factor RsfS</fullName>
    </recommendedName>
</protein>
<feature type="compositionally biased region" description="Basic and acidic residues" evidence="3">
    <location>
        <begin position="136"/>
        <end position="145"/>
    </location>
</feature>
<dbReference type="GO" id="GO:0005737">
    <property type="term" value="C:cytoplasm"/>
    <property type="evidence" value="ECO:0007669"/>
    <property type="project" value="UniProtKB-SubCell"/>
</dbReference>
<evidence type="ECO:0000256" key="2">
    <source>
        <dbReference type="HAMAP-Rule" id="MF_01477"/>
    </source>
</evidence>
<proteinExistence type="inferred from homology"/>
<gene>
    <name evidence="2 4" type="primary">rsfS</name>
    <name evidence="4" type="ORF">GXW98_09485</name>
</gene>
<reference evidence="4" key="2">
    <citation type="submission" date="2020-01" db="EMBL/GenBank/DDBJ databases">
        <authorList>
            <person name="Campanaro S."/>
        </authorList>
    </citation>
    <scope>NUCLEOTIDE SEQUENCE</scope>
    <source>
        <strain evidence="4">AS01afH2WH_6</strain>
    </source>
</reference>
<dbReference type="GO" id="GO:0043023">
    <property type="term" value="F:ribosomal large subunit binding"/>
    <property type="evidence" value="ECO:0007669"/>
    <property type="project" value="TreeGrafter"/>
</dbReference>
<organism evidence="4 5">
    <name type="scientific">Bifidobacterium crudilactis</name>
    <dbReference type="NCBI Taxonomy" id="327277"/>
    <lineage>
        <taxon>Bacteria</taxon>
        <taxon>Bacillati</taxon>
        <taxon>Actinomycetota</taxon>
        <taxon>Actinomycetes</taxon>
        <taxon>Bifidobacteriales</taxon>
        <taxon>Bifidobacteriaceae</taxon>
        <taxon>Bifidobacterium</taxon>
    </lineage>
</organism>
<dbReference type="AlphaFoldDB" id="A0A971D130"/>
<dbReference type="PANTHER" id="PTHR21043:SF0">
    <property type="entry name" value="MITOCHONDRIAL ASSEMBLY OF RIBOSOMAL LARGE SUBUNIT PROTEIN 1"/>
    <property type="match status" value="1"/>
</dbReference>
<name>A0A971D130_9BIFI</name>
<dbReference type="Pfam" id="PF02410">
    <property type="entry name" value="RsfS"/>
    <property type="match status" value="1"/>
</dbReference>
<dbReference type="Proteomes" id="UP000767327">
    <property type="component" value="Unassembled WGS sequence"/>
</dbReference>
<comment type="subunit">
    <text evidence="2">Interacts with ribosomal protein uL14 (rplN).</text>
</comment>
<dbReference type="HAMAP" id="MF_01477">
    <property type="entry name" value="Iojap_RsfS"/>
    <property type="match status" value="1"/>
</dbReference>
<dbReference type="GO" id="GO:0017148">
    <property type="term" value="P:negative regulation of translation"/>
    <property type="evidence" value="ECO:0007669"/>
    <property type="project" value="UniProtKB-UniRule"/>
</dbReference>
<dbReference type="InterPro" id="IPR043519">
    <property type="entry name" value="NT_sf"/>
</dbReference>
<comment type="caution">
    <text evidence="4">The sequence shown here is derived from an EMBL/GenBank/DDBJ whole genome shotgun (WGS) entry which is preliminary data.</text>
</comment>
<evidence type="ECO:0000313" key="4">
    <source>
        <dbReference type="EMBL" id="NLT80492.1"/>
    </source>
</evidence>
<dbReference type="InterPro" id="IPR004394">
    <property type="entry name" value="Iojap/RsfS/C7orf30"/>
</dbReference>
<feature type="region of interest" description="Disordered" evidence="3">
    <location>
        <begin position="119"/>
        <end position="164"/>
    </location>
</feature>
<dbReference type="Gene3D" id="3.30.460.10">
    <property type="entry name" value="Beta Polymerase, domain 2"/>
    <property type="match status" value="1"/>
</dbReference>
<comment type="function">
    <text evidence="2">Functions as a ribosomal silencing factor. Interacts with ribosomal protein uL14 (rplN), blocking formation of intersubunit bridge B8. Prevents association of the 30S and 50S ribosomal subunits and the formation of functional ribosomes, thus repressing translation.</text>
</comment>
<reference evidence="4" key="1">
    <citation type="journal article" date="2020" name="Biotechnol. Biofuels">
        <title>New insights from the biogas microbiome by comprehensive genome-resolved metagenomics of nearly 1600 species originating from multiple anaerobic digesters.</title>
        <authorList>
            <person name="Campanaro S."/>
            <person name="Treu L."/>
            <person name="Rodriguez-R L.M."/>
            <person name="Kovalovszki A."/>
            <person name="Ziels R.M."/>
            <person name="Maus I."/>
            <person name="Zhu X."/>
            <person name="Kougias P.G."/>
            <person name="Basile A."/>
            <person name="Luo G."/>
            <person name="Schluter A."/>
            <person name="Konstantinidis K.T."/>
            <person name="Angelidaki I."/>
        </authorList>
    </citation>
    <scope>NUCLEOTIDE SEQUENCE</scope>
    <source>
        <strain evidence="4">AS01afH2WH_6</strain>
    </source>
</reference>
<comment type="similarity">
    <text evidence="1 2">Belongs to the Iojap/RsfS family.</text>
</comment>
<evidence type="ECO:0000313" key="5">
    <source>
        <dbReference type="Proteomes" id="UP000767327"/>
    </source>
</evidence>
<dbReference type="SUPFAM" id="SSF81301">
    <property type="entry name" value="Nucleotidyltransferase"/>
    <property type="match status" value="1"/>
</dbReference>
<dbReference type="PANTHER" id="PTHR21043">
    <property type="entry name" value="IOJAP SUPERFAMILY ORTHOLOG"/>
    <property type="match status" value="1"/>
</dbReference>
<keyword evidence="2" id="KW-0810">Translation regulation</keyword>
<dbReference type="GO" id="GO:0042256">
    <property type="term" value="P:cytosolic ribosome assembly"/>
    <property type="evidence" value="ECO:0007669"/>
    <property type="project" value="UniProtKB-UniRule"/>
</dbReference>
<keyword evidence="2" id="KW-0963">Cytoplasm</keyword>
<dbReference type="GO" id="GO:0090071">
    <property type="term" value="P:negative regulation of ribosome biogenesis"/>
    <property type="evidence" value="ECO:0007669"/>
    <property type="project" value="UniProtKB-UniRule"/>
</dbReference>
<evidence type="ECO:0000256" key="3">
    <source>
        <dbReference type="SAM" id="MobiDB-lite"/>
    </source>
</evidence>
<evidence type="ECO:0000256" key="1">
    <source>
        <dbReference type="ARBA" id="ARBA00010574"/>
    </source>
</evidence>